<keyword evidence="2" id="KW-1185">Reference proteome</keyword>
<gene>
    <name evidence="1" type="ORF">AVEN_143422_1</name>
</gene>
<dbReference type="EMBL" id="BGPR01000014">
    <property type="protein sequence ID" value="GBL78139.1"/>
    <property type="molecule type" value="Genomic_DNA"/>
</dbReference>
<dbReference type="AlphaFoldDB" id="A0A4Y2AFN7"/>
<accession>A0A4Y2AFN7</accession>
<evidence type="ECO:0000313" key="1">
    <source>
        <dbReference type="EMBL" id="GBL78139.1"/>
    </source>
</evidence>
<sequence>MVGNATYDLCRGQFDSKIAKRAGHQTLQYTTIQRILVRTQLWEHFRQEYGIGSASSSSGSRYRPRKTISHHASPSVDVQVLLSTVLACCSWVFKCP</sequence>
<dbReference type="Proteomes" id="UP000499080">
    <property type="component" value="Unassembled WGS sequence"/>
</dbReference>
<evidence type="ECO:0000313" key="2">
    <source>
        <dbReference type="Proteomes" id="UP000499080"/>
    </source>
</evidence>
<protein>
    <submittedName>
        <fullName evidence="1">Uncharacterized protein</fullName>
    </submittedName>
</protein>
<organism evidence="1 2">
    <name type="scientific">Araneus ventricosus</name>
    <name type="common">Orbweaver spider</name>
    <name type="synonym">Epeira ventricosa</name>
    <dbReference type="NCBI Taxonomy" id="182803"/>
    <lineage>
        <taxon>Eukaryota</taxon>
        <taxon>Metazoa</taxon>
        <taxon>Ecdysozoa</taxon>
        <taxon>Arthropoda</taxon>
        <taxon>Chelicerata</taxon>
        <taxon>Arachnida</taxon>
        <taxon>Araneae</taxon>
        <taxon>Araneomorphae</taxon>
        <taxon>Entelegynae</taxon>
        <taxon>Araneoidea</taxon>
        <taxon>Araneidae</taxon>
        <taxon>Araneus</taxon>
    </lineage>
</organism>
<reference evidence="1 2" key="1">
    <citation type="journal article" date="2019" name="Sci. Rep.">
        <title>Orb-weaving spider Araneus ventricosus genome elucidates the spidroin gene catalogue.</title>
        <authorList>
            <person name="Kono N."/>
            <person name="Nakamura H."/>
            <person name="Ohtoshi R."/>
            <person name="Moran D.A.P."/>
            <person name="Shinohara A."/>
            <person name="Yoshida Y."/>
            <person name="Fujiwara M."/>
            <person name="Mori M."/>
            <person name="Tomita M."/>
            <person name="Arakawa K."/>
        </authorList>
    </citation>
    <scope>NUCLEOTIDE SEQUENCE [LARGE SCALE GENOMIC DNA]</scope>
</reference>
<name>A0A4Y2AFN7_ARAVE</name>
<proteinExistence type="predicted"/>
<comment type="caution">
    <text evidence="1">The sequence shown here is derived from an EMBL/GenBank/DDBJ whole genome shotgun (WGS) entry which is preliminary data.</text>
</comment>